<evidence type="ECO:0000256" key="3">
    <source>
        <dbReference type="ARBA" id="ARBA00022806"/>
    </source>
</evidence>
<keyword evidence="3" id="KW-0347">Helicase</keyword>
<sequence>MMEGMENMAPLAKLLDDLGPKPETDAVFDAFSKYAESKGTPMYQHQADALLATLMDANTIITTPTGSGKSMIATAAMVATLAERGRVYYTAPIKALVSEKFFSWCDDFGADLVGMVTGDASVNPDAPIICCTAEILANIALREGEDADIDCVIMDEFHFIADPDRGWAWQVALTELPAAQFVIMSATLGDVTDLAKKLEEVTDYPVEVISGVERPVPLQYEWSMMPLPEKLEELVATGQAPVYLVHPSQKMATEAASKLHTTKLISTEQRRQIADAIRDFRFAPGFGKTLRSMILSGVGVHHAGLLPKYRRLVENLAQAGLLKVICGTDTLGVGVNVPIRTVVFTQLSKFDGRRDRVLRSREFHQIAGRAGRAGFDTIGYVVAQAPEHQIENAKIEAKFADNPKKLKSVRKKKAPDGFINYTEDTFNKLINSTPETLHARMKITYSMLINLLSRDQDTAEAVVNLVNDSTESIQHRHRLYRRAIQLGRSLIRDGVVVQRDEPTPGGRKYDLAPDLQDDFALNQPLAGFAINFIDALDVESPDYALDVVSVMEATLEDPMQILYAQQSFERGKAVAEMKADGLDYLDRQKEAEEITWPQPLAEELEEALMPILARQPWLGAAPLSPKSIVRDMYERAMTFGEFVAHYKITRSEGLLLRYLSDAWRALRQTVPPESRTPELEEIIDWLGETIKMTDSSLVDEWEAMNDPTRTVEEVRKAAEAPERPLTGNKTAFRRLVRNAMFRRVLLMADDDVEALADLDGEDSEWTIDDWDDALGDYWDEHEEMGVGAEARGPSLFIVENPADRVWKVRQIIDDPEGNHDWQVSAEVDLDASDEAGELVLEISEFDRKD</sequence>
<reference evidence="7 8" key="1">
    <citation type="submission" date="2013-04" db="EMBL/GenBank/DDBJ databases">
        <title>The Genome Sequence of Propionimicrobium lymphophilum ACS-093-V-SCH5.</title>
        <authorList>
            <consortium name="The Broad Institute Genomics Platform"/>
            <person name="Earl A."/>
            <person name="Ward D."/>
            <person name="Feldgarden M."/>
            <person name="Gevers D."/>
            <person name="Saerens B."/>
            <person name="Vaneechoutte M."/>
            <person name="Walker B."/>
            <person name="Young S."/>
            <person name="Zeng Q."/>
            <person name="Gargeya S."/>
            <person name="Fitzgerald M."/>
            <person name="Haas B."/>
            <person name="Abouelleil A."/>
            <person name="Allen A.W."/>
            <person name="Alvarado L."/>
            <person name="Arachchi H.M."/>
            <person name="Berlin A.M."/>
            <person name="Chapman S.B."/>
            <person name="Gainer-Dewar J."/>
            <person name="Goldberg J."/>
            <person name="Griggs A."/>
            <person name="Gujja S."/>
            <person name="Hansen M."/>
            <person name="Howarth C."/>
            <person name="Imamovic A."/>
            <person name="Ireland A."/>
            <person name="Larimer J."/>
            <person name="McCowan C."/>
            <person name="Murphy C."/>
            <person name="Pearson M."/>
            <person name="Poon T.W."/>
            <person name="Priest M."/>
            <person name="Roberts A."/>
            <person name="Saif S."/>
            <person name="Shea T."/>
            <person name="Sisk P."/>
            <person name="Sykes S."/>
            <person name="Wortman J."/>
            <person name="Nusbaum C."/>
            <person name="Birren B."/>
        </authorList>
    </citation>
    <scope>NUCLEOTIDE SEQUENCE [LARGE SCALE GENOMIC DNA]</scope>
    <source>
        <strain evidence="7 8">ACS-093-V-SCH5</strain>
    </source>
</reference>
<dbReference type="Proteomes" id="UP000014417">
    <property type="component" value="Unassembled WGS sequence"/>
</dbReference>
<gene>
    <name evidence="7" type="ORF">HMPREF9306_00283</name>
</gene>
<dbReference type="RefSeq" id="WP_016455139.1">
    <property type="nucleotide sequence ID" value="NZ_KE150269.1"/>
</dbReference>
<dbReference type="PROSITE" id="PS51192">
    <property type="entry name" value="HELICASE_ATP_BIND_1"/>
    <property type="match status" value="1"/>
</dbReference>
<dbReference type="InterPro" id="IPR001650">
    <property type="entry name" value="Helicase_C-like"/>
</dbReference>
<evidence type="ECO:0000259" key="5">
    <source>
        <dbReference type="PROSITE" id="PS51192"/>
    </source>
</evidence>
<evidence type="ECO:0000259" key="6">
    <source>
        <dbReference type="PROSITE" id="PS51194"/>
    </source>
</evidence>
<dbReference type="PANTHER" id="PTHR12131:SF1">
    <property type="entry name" value="ATP-DEPENDENT RNA HELICASE SUPV3L1, MITOCHONDRIAL-RELATED"/>
    <property type="match status" value="1"/>
</dbReference>
<feature type="domain" description="Helicase ATP-binding" evidence="5">
    <location>
        <begin position="50"/>
        <end position="206"/>
    </location>
</feature>
<dbReference type="GO" id="GO:0003676">
    <property type="term" value="F:nucleic acid binding"/>
    <property type="evidence" value="ECO:0007669"/>
    <property type="project" value="InterPro"/>
</dbReference>
<evidence type="ECO:0000256" key="1">
    <source>
        <dbReference type="ARBA" id="ARBA00022741"/>
    </source>
</evidence>
<dbReference type="SMART" id="SM00490">
    <property type="entry name" value="HELICc"/>
    <property type="match status" value="1"/>
</dbReference>
<evidence type="ECO:0000256" key="2">
    <source>
        <dbReference type="ARBA" id="ARBA00022801"/>
    </source>
</evidence>
<dbReference type="GO" id="GO:0005524">
    <property type="term" value="F:ATP binding"/>
    <property type="evidence" value="ECO:0007669"/>
    <property type="project" value="UniProtKB-KW"/>
</dbReference>
<dbReference type="GO" id="GO:0016787">
    <property type="term" value="F:hydrolase activity"/>
    <property type="evidence" value="ECO:0007669"/>
    <property type="project" value="UniProtKB-KW"/>
</dbReference>
<feature type="domain" description="Helicase C-terminal" evidence="6">
    <location>
        <begin position="226"/>
        <end position="410"/>
    </location>
</feature>
<dbReference type="Pfam" id="PF00270">
    <property type="entry name" value="DEAD"/>
    <property type="match status" value="1"/>
</dbReference>
<evidence type="ECO:0000313" key="8">
    <source>
        <dbReference type="Proteomes" id="UP000014417"/>
    </source>
</evidence>
<keyword evidence="8" id="KW-1185">Reference proteome</keyword>
<organism evidence="7 8">
    <name type="scientific">Propionimicrobium lymphophilum ACS-093-V-SCH5</name>
    <dbReference type="NCBI Taxonomy" id="883161"/>
    <lineage>
        <taxon>Bacteria</taxon>
        <taxon>Bacillati</taxon>
        <taxon>Actinomycetota</taxon>
        <taxon>Actinomycetes</taxon>
        <taxon>Propionibacteriales</taxon>
        <taxon>Propionibacteriaceae</taxon>
        <taxon>Propionimicrobium</taxon>
    </lineage>
</organism>
<dbReference type="PROSITE" id="PS51194">
    <property type="entry name" value="HELICASE_CTER"/>
    <property type="match status" value="1"/>
</dbReference>
<keyword evidence="4" id="KW-0067">ATP-binding</keyword>
<evidence type="ECO:0000256" key="4">
    <source>
        <dbReference type="ARBA" id="ARBA00022840"/>
    </source>
</evidence>
<dbReference type="Pfam" id="PF00271">
    <property type="entry name" value="Helicase_C"/>
    <property type="match status" value="1"/>
</dbReference>
<dbReference type="HOGENOM" id="CLU_017075_0_0_11"/>
<dbReference type="Pfam" id="PF12029">
    <property type="entry name" value="DUF3516"/>
    <property type="match status" value="1"/>
</dbReference>
<dbReference type="InterPro" id="IPR027417">
    <property type="entry name" value="P-loop_NTPase"/>
</dbReference>
<dbReference type="InterPro" id="IPR011545">
    <property type="entry name" value="DEAD/DEAH_box_helicase_dom"/>
</dbReference>
<protein>
    <submittedName>
        <fullName evidence="7">Uncharacterized protein</fullName>
    </submittedName>
</protein>
<name>S2WMH2_9ACTN</name>
<dbReference type="OrthoDB" id="3229913at2"/>
<dbReference type="PATRIC" id="fig|883161.3.peg.286"/>
<dbReference type="EMBL" id="AGZR01000003">
    <property type="protein sequence ID" value="EPD33867.1"/>
    <property type="molecule type" value="Genomic_DNA"/>
</dbReference>
<dbReference type="InterPro" id="IPR021904">
    <property type="entry name" value="DUF3516"/>
</dbReference>
<dbReference type="InterPro" id="IPR050699">
    <property type="entry name" value="RNA-DNA_Helicase"/>
</dbReference>
<proteinExistence type="predicted"/>
<dbReference type="PANTHER" id="PTHR12131">
    <property type="entry name" value="ATP-DEPENDENT RNA AND DNA HELICASE"/>
    <property type="match status" value="1"/>
</dbReference>
<dbReference type="GO" id="GO:0004386">
    <property type="term" value="F:helicase activity"/>
    <property type="evidence" value="ECO:0007669"/>
    <property type="project" value="UniProtKB-KW"/>
</dbReference>
<comment type="caution">
    <text evidence="7">The sequence shown here is derived from an EMBL/GenBank/DDBJ whole genome shotgun (WGS) entry which is preliminary data.</text>
</comment>
<dbReference type="Gene3D" id="3.40.50.300">
    <property type="entry name" value="P-loop containing nucleotide triphosphate hydrolases"/>
    <property type="match status" value="2"/>
</dbReference>
<dbReference type="AlphaFoldDB" id="S2WMH2"/>
<dbReference type="CDD" id="cd17921">
    <property type="entry name" value="DEXHc_Ski2"/>
    <property type="match status" value="1"/>
</dbReference>
<dbReference type="SMART" id="SM00487">
    <property type="entry name" value="DEXDc"/>
    <property type="match status" value="1"/>
</dbReference>
<evidence type="ECO:0000313" key="7">
    <source>
        <dbReference type="EMBL" id="EPD33867.1"/>
    </source>
</evidence>
<dbReference type="InterPro" id="IPR014001">
    <property type="entry name" value="Helicase_ATP-bd"/>
</dbReference>
<accession>S2WMH2</accession>
<dbReference type="STRING" id="883161.HMPREF9306_00283"/>
<keyword evidence="2" id="KW-0378">Hydrolase</keyword>
<dbReference type="SUPFAM" id="SSF52540">
    <property type="entry name" value="P-loop containing nucleoside triphosphate hydrolases"/>
    <property type="match status" value="1"/>
</dbReference>
<keyword evidence="1" id="KW-0547">Nucleotide-binding</keyword>